<sequence>MDNFNNCSVENAKHPSGNETLMYFMNTMHDMKIMVVVVTQTNVEECDCETSQDWKQFLRALGCYRLLPTNFRNKAEIEHKLSHFVRR</sequence>
<keyword evidence="2" id="KW-1185">Reference proteome</keyword>
<dbReference type="AlphaFoldDB" id="A0A9P0YGG5"/>
<dbReference type="Proteomes" id="UP001152484">
    <property type="component" value="Unassembled WGS sequence"/>
</dbReference>
<proteinExistence type="predicted"/>
<comment type="caution">
    <text evidence="1">The sequence shown here is derived from an EMBL/GenBank/DDBJ whole genome shotgun (WGS) entry which is preliminary data.</text>
</comment>
<gene>
    <name evidence="1" type="ORF">CEURO_LOCUS441</name>
</gene>
<protein>
    <submittedName>
        <fullName evidence="1">Uncharacterized protein</fullName>
    </submittedName>
</protein>
<name>A0A9P0YGG5_CUSEU</name>
<feature type="non-terminal residue" evidence="1">
    <location>
        <position position="87"/>
    </location>
</feature>
<accession>A0A9P0YGG5</accession>
<dbReference type="EMBL" id="CAMAPE010000002">
    <property type="protein sequence ID" value="CAH9053043.1"/>
    <property type="molecule type" value="Genomic_DNA"/>
</dbReference>
<evidence type="ECO:0000313" key="2">
    <source>
        <dbReference type="Proteomes" id="UP001152484"/>
    </source>
</evidence>
<reference evidence="1" key="1">
    <citation type="submission" date="2022-07" db="EMBL/GenBank/DDBJ databases">
        <authorList>
            <person name="Macas J."/>
            <person name="Novak P."/>
            <person name="Neumann P."/>
        </authorList>
    </citation>
    <scope>NUCLEOTIDE SEQUENCE</scope>
</reference>
<evidence type="ECO:0000313" key="1">
    <source>
        <dbReference type="EMBL" id="CAH9053043.1"/>
    </source>
</evidence>
<organism evidence="1 2">
    <name type="scientific">Cuscuta europaea</name>
    <name type="common">European dodder</name>
    <dbReference type="NCBI Taxonomy" id="41803"/>
    <lineage>
        <taxon>Eukaryota</taxon>
        <taxon>Viridiplantae</taxon>
        <taxon>Streptophyta</taxon>
        <taxon>Embryophyta</taxon>
        <taxon>Tracheophyta</taxon>
        <taxon>Spermatophyta</taxon>
        <taxon>Magnoliopsida</taxon>
        <taxon>eudicotyledons</taxon>
        <taxon>Gunneridae</taxon>
        <taxon>Pentapetalae</taxon>
        <taxon>asterids</taxon>
        <taxon>lamiids</taxon>
        <taxon>Solanales</taxon>
        <taxon>Convolvulaceae</taxon>
        <taxon>Cuscuteae</taxon>
        <taxon>Cuscuta</taxon>
        <taxon>Cuscuta subgen. Cuscuta</taxon>
    </lineage>
</organism>